<dbReference type="AlphaFoldDB" id="A0AAD6ZIB8"/>
<sequence>MYALGLPHAHWSLILIPFFGGLVGGSAVNRTIDDVFGDRVTGDLVQYLPEVPATEGPLWFNQTSCNGCAGVPDASLTLDNTWSAARYLADIGSMSLSMKFSGTAIYVFFVIPNFAAGTGLASAVICDFFIDGAAVGSFSHESDGSGAFTYNTLVYRNTSIPAGDHVLLIETTGASPAVIIFDYALYTYVPPVFFVANFT</sequence>
<dbReference type="Gene3D" id="2.60.120.260">
    <property type="entry name" value="Galactose-binding domain-like"/>
    <property type="match status" value="1"/>
</dbReference>
<name>A0AAD6ZIB8_9AGAR</name>
<protein>
    <submittedName>
        <fullName evidence="1">Uncharacterized protein</fullName>
    </submittedName>
</protein>
<comment type="caution">
    <text evidence="1">The sequence shown here is derived from an EMBL/GenBank/DDBJ whole genome shotgun (WGS) entry which is preliminary data.</text>
</comment>
<dbReference type="Proteomes" id="UP001218218">
    <property type="component" value="Unassembled WGS sequence"/>
</dbReference>
<gene>
    <name evidence="1" type="ORF">DFH08DRAFT_711581</name>
</gene>
<proteinExistence type="predicted"/>
<dbReference type="EMBL" id="JARIHO010000045">
    <property type="protein sequence ID" value="KAJ7323907.1"/>
    <property type="molecule type" value="Genomic_DNA"/>
</dbReference>
<keyword evidence="2" id="KW-1185">Reference proteome</keyword>
<evidence type="ECO:0000313" key="2">
    <source>
        <dbReference type="Proteomes" id="UP001218218"/>
    </source>
</evidence>
<organism evidence="1 2">
    <name type="scientific">Mycena albidolilacea</name>
    <dbReference type="NCBI Taxonomy" id="1033008"/>
    <lineage>
        <taxon>Eukaryota</taxon>
        <taxon>Fungi</taxon>
        <taxon>Dikarya</taxon>
        <taxon>Basidiomycota</taxon>
        <taxon>Agaricomycotina</taxon>
        <taxon>Agaricomycetes</taxon>
        <taxon>Agaricomycetidae</taxon>
        <taxon>Agaricales</taxon>
        <taxon>Marasmiineae</taxon>
        <taxon>Mycenaceae</taxon>
        <taxon>Mycena</taxon>
    </lineage>
</organism>
<reference evidence="1" key="1">
    <citation type="submission" date="2023-03" db="EMBL/GenBank/DDBJ databases">
        <title>Massive genome expansion in bonnet fungi (Mycena s.s.) driven by repeated elements and novel gene families across ecological guilds.</title>
        <authorList>
            <consortium name="Lawrence Berkeley National Laboratory"/>
            <person name="Harder C.B."/>
            <person name="Miyauchi S."/>
            <person name="Viragh M."/>
            <person name="Kuo A."/>
            <person name="Thoen E."/>
            <person name="Andreopoulos B."/>
            <person name="Lu D."/>
            <person name="Skrede I."/>
            <person name="Drula E."/>
            <person name="Henrissat B."/>
            <person name="Morin E."/>
            <person name="Kohler A."/>
            <person name="Barry K."/>
            <person name="LaButti K."/>
            <person name="Morin E."/>
            <person name="Salamov A."/>
            <person name="Lipzen A."/>
            <person name="Mereny Z."/>
            <person name="Hegedus B."/>
            <person name="Baldrian P."/>
            <person name="Stursova M."/>
            <person name="Weitz H."/>
            <person name="Taylor A."/>
            <person name="Grigoriev I.V."/>
            <person name="Nagy L.G."/>
            <person name="Martin F."/>
            <person name="Kauserud H."/>
        </authorList>
    </citation>
    <scope>NUCLEOTIDE SEQUENCE</scope>
    <source>
        <strain evidence="1">CBHHK002</strain>
    </source>
</reference>
<accession>A0AAD6ZIB8</accession>
<evidence type="ECO:0000313" key="1">
    <source>
        <dbReference type="EMBL" id="KAJ7323907.1"/>
    </source>
</evidence>